<reference evidence="1" key="1">
    <citation type="submission" date="2021-01" db="EMBL/GenBank/DDBJ databases">
        <authorList>
            <consortium name="Genoscope - CEA"/>
            <person name="William W."/>
        </authorList>
    </citation>
    <scope>NUCLEOTIDE SEQUENCE</scope>
</reference>
<dbReference type="AlphaFoldDB" id="A0A8S1Y5K8"/>
<accession>A0A8S1Y5K8</accession>
<dbReference type="EMBL" id="CAJJDO010000152">
    <property type="protein sequence ID" value="CAD8208781.1"/>
    <property type="molecule type" value="Genomic_DNA"/>
</dbReference>
<organism evidence="1 2">
    <name type="scientific">Paramecium pentaurelia</name>
    <dbReference type="NCBI Taxonomy" id="43138"/>
    <lineage>
        <taxon>Eukaryota</taxon>
        <taxon>Sar</taxon>
        <taxon>Alveolata</taxon>
        <taxon>Ciliophora</taxon>
        <taxon>Intramacronucleata</taxon>
        <taxon>Oligohymenophorea</taxon>
        <taxon>Peniculida</taxon>
        <taxon>Parameciidae</taxon>
        <taxon>Paramecium</taxon>
    </lineage>
</organism>
<name>A0A8S1Y5K8_9CILI</name>
<dbReference type="OrthoDB" id="8191639at2759"/>
<gene>
    <name evidence="1" type="ORF">PPENT_87.1.T1520030</name>
</gene>
<dbReference type="Proteomes" id="UP000689195">
    <property type="component" value="Unassembled WGS sequence"/>
</dbReference>
<sequence length="105" mass="12383">MSQFKKLGGINLVESKQEVEFLLKYDIGFEDVDQINDEQKMKRMAELLQQRNTNAINPKLIFVQIQNYFEEFESSFQTMYNLAPSQTIFILLIGGHQQQFLFIIQ</sequence>
<proteinExistence type="predicted"/>
<evidence type="ECO:0000313" key="2">
    <source>
        <dbReference type="Proteomes" id="UP000689195"/>
    </source>
</evidence>
<comment type="caution">
    <text evidence="1">The sequence shown here is derived from an EMBL/GenBank/DDBJ whole genome shotgun (WGS) entry which is preliminary data.</text>
</comment>
<keyword evidence="2" id="KW-1185">Reference proteome</keyword>
<evidence type="ECO:0000313" key="1">
    <source>
        <dbReference type="EMBL" id="CAD8208781.1"/>
    </source>
</evidence>
<protein>
    <submittedName>
        <fullName evidence="1">Uncharacterized protein</fullName>
    </submittedName>
</protein>